<dbReference type="EMBL" id="RKLR01000022">
    <property type="protein sequence ID" value="MBX0325903.1"/>
    <property type="molecule type" value="Genomic_DNA"/>
</dbReference>
<comment type="caution">
    <text evidence="1">The sequence shown here is derived from an EMBL/GenBank/DDBJ whole genome shotgun (WGS) entry which is preliminary data.</text>
</comment>
<protein>
    <recommendedName>
        <fullName evidence="3">DOD-type homing endonuclease domain-containing protein</fullName>
    </recommendedName>
</protein>
<gene>
    <name evidence="1" type="ORF">EGH21_23065</name>
</gene>
<proteinExistence type="predicted"/>
<reference evidence="1 2" key="1">
    <citation type="submission" date="2021-06" db="EMBL/GenBank/DDBJ databases">
        <title>Halomicroarcula sp. a new haloarchaeum isolated from saline soil.</title>
        <authorList>
            <person name="Duran-Viseras A."/>
            <person name="Sanchez-Porro C."/>
            <person name="Ventosa A."/>
        </authorList>
    </citation>
    <scope>NUCLEOTIDE SEQUENCE [LARGE SCALE GENOMIC DNA]</scope>
    <source>
        <strain evidence="1 2">F13</strain>
    </source>
</reference>
<evidence type="ECO:0000313" key="2">
    <source>
        <dbReference type="Proteomes" id="UP001430377"/>
    </source>
</evidence>
<dbReference type="Gene3D" id="2.170.16.10">
    <property type="entry name" value="Hedgehog/Intein (Hint) domain"/>
    <property type="match status" value="1"/>
</dbReference>
<dbReference type="RefSeq" id="WP_220620762.1">
    <property type="nucleotide sequence ID" value="NZ_RKLR01000022.1"/>
</dbReference>
<dbReference type="SUPFAM" id="SSF51294">
    <property type="entry name" value="Hedgehog/intein (Hint) domain"/>
    <property type="match status" value="1"/>
</dbReference>
<organism evidence="1 2">
    <name type="scientific">Haloarcula rubra</name>
    <dbReference type="NCBI Taxonomy" id="2487747"/>
    <lineage>
        <taxon>Archaea</taxon>
        <taxon>Methanobacteriati</taxon>
        <taxon>Methanobacteriota</taxon>
        <taxon>Stenosarchaea group</taxon>
        <taxon>Halobacteria</taxon>
        <taxon>Halobacteriales</taxon>
        <taxon>Haloarculaceae</taxon>
        <taxon>Haloarcula</taxon>
    </lineage>
</organism>
<dbReference type="Proteomes" id="UP001430377">
    <property type="component" value="Unassembled WGS sequence"/>
</dbReference>
<sequence length="353" mass="39930">MRFSMEVSEILAATPQQARVLLADMTWEPVNTLEVGQRVVTFDEQPDDHRYRMYRVGEITDVEAHQAETVQIATPEATVCVPTDHSFLAKKWNKSVYLDAEQLGVDDDIYWFVAPTEYEENDAYREGYITGAFCGDGSVPGWKDRIEDPRNRGSYVSSIDEEVARTVVKYAEEVAPEFELSLKRRQYTDSSETAMMPVSPGACDDIIRDRLTAEPPKHDEDYARGWLAGMLDTDGTYPEGKELGYCQYEGSIFTQVCDYLDLLGYDWSHDEGETGEYSDKIRLTPGRETGRVFEHLLEIRPKVSRKRLAFVGNRRIGGQTTVNSIEAKGTNTVHRVSTTEGTLITEGMLSRSQ</sequence>
<dbReference type="InterPro" id="IPR036844">
    <property type="entry name" value="Hint_dom_sf"/>
</dbReference>
<evidence type="ECO:0008006" key="3">
    <source>
        <dbReference type="Google" id="ProtNLM"/>
    </source>
</evidence>
<accession>A0AAW4Q069</accession>
<dbReference type="AlphaFoldDB" id="A0AAW4Q069"/>
<keyword evidence="2" id="KW-1185">Reference proteome</keyword>
<evidence type="ECO:0000313" key="1">
    <source>
        <dbReference type="EMBL" id="MBX0325903.1"/>
    </source>
</evidence>
<name>A0AAW4Q069_9EURY</name>